<protein>
    <recommendedName>
        <fullName evidence="2 10">peptidylprolyl isomerase</fullName>
        <ecNumber evidence="2 10">5.2.1.8</ecNumber>
    </recommendedName>
</protein>
<dbReference type="EMBL" id="CP111018">
    <property type="protein sequence ID" value="WAR09922.1"/>
    <property type="molecule type" value="Genomic_DNA"/>
</dbReference>
<dbReference type="Pfam" id="PF00254">
    <property type="entry name" value="FKBP_C"/>
    <property type="match status" value="1"/>
</dbReference>
<dbReference type="InterPro" id="IPR052273">
    <property type="entry name" value="PPIase_FKBP"/>
</dbReference>
<feature type="domain" description="PPIase FKBP-type" evidence="12">
    <location>
        <begin position="43"/>
        <end position="131"/>
    </location>
</feature>
<feature type="domain" description="EF-hand" evidence="13">
    <location>
        <begin position="177"/>
        <end position="210"/>
    </location>
</feature>
<dbReference type="InterPro" id="IPR001179">
    <property type="entry name" value="PPIase_FKBP_dom"/>
</dbReference>
<evidence type="ECO:0000256" key="5">
    <source>
        <dbReference type="ARBA" id="ARBA00022824"/>
    </source>
</evidence>
<dbReference type="SUPFAM" id="SSF54534">
    <property type="entry name" value="FKBP-like"/>
    <property type="match status" value="1"/>
</dbReference>
<reference evidence="14" key="1">
    <citation type="submission" date="2022-11" db="EMBL/GenBank/DDBJ databases">
        <title>Centuries of genome instability and evolution in soft-shell clam transmissible cancer (bioRxiv).</title>
        <authorList>
            <person name="Hart S.F.M."/>
            <person name="Yonemitsu M.A."/>
            <person name="Giersch R.M."/>
            <person name="Beal B.F."/>
            <person name="Arriagada G."/>
            <person name="Davis B.W."/>
            <person name="Ostrander E.A."/>
            <person name="Goff S.P."/>
            <person name="Metzger M.J."/>
        </authorList>
    </citation>
    <scope>NUCLEOTIDE SEQUENCE</scope>
    <source>
        <strain evidence="14">MELC-2E11</strain>
        <tissue evidence="14">Siphon/mantle</tissue>
    </source>
</reference>
<dbReference type="PROSITE" id="PS50222">
    <property type="entry name" value="EF_HAND_2"/>
    <property type="match status" value="1"/>
</dbReference>
<evidence type="ECO:0000259" key="12">
    <source>
        <dbReference type="PROSITE" id="PS50059"/>
    </source>
</evidence>
<evidence type="ECO:0000256" key="8">
    <source>
        <dbReference type="ARBA" id="ARBA00023180"/>
    </source>
</evidence>
<keyword evidence="4" id="KW-0677">Repeat</keyword>
<feature type="signal peptide" evidence="11">
    <location>
        <begin position="1"/>
        <end position="20"/>
    </location>
</feature>
<keyword evidence="8" id="KW-0325">Glycoprotein</keyword>
<dbReference type="InterPro" id="IPR018247">
    <property type="entry name" value="EF_Hand_1_Ca_BS"/>
</dbReference>
<evidence type="ECO:0000259" key="13">
    <source>
        <dbReference type="PROSITE" id="PS50222"/>
    </source>
</evidence>
<proteinExistence type="predicted"/>
<evidence type="ECO:0000313" key="15">
    <source>
        <dbReference type="Proteomes" id="UP001164746"/>
    </source>
</evidence>
<evidence type="ECO:0000256" key="3">
    <source>
        <dbReference type="ARBA" id="ARBA00022729"/>
    </source>
</evidence>
<dbReference type="InterPro" id="IPR046357">
    <property type="entry name" value="PPIase_dom_sf"/>
</dbReference>
<evidence type="ECO:0000256" key="1">
    <source>
        <dbReference type="ARBA" id="ARBA00000971"/>
    </source>
</evidence>
<dbReference type="InterPro" id="IPR002048">
    <property type="entry name" value="EF_hand_dom"/>
</dbReference>
<organism evidence="14 15">
    <name type="scientific">Mya arenaria</name>
    <name type="common">Soft-shell clam</name>
    <dbReference type="NCBI Taxonomy" id="6604"/>
    <lineage>
        <taxon>Eukaryota</taxon>
        <taxon>Metazoa</taxon>
        <taxon>Spiralia</taxon>
        <taxon>Lophotrochozoa</taxon>
        <taxon>Mollusca</taxon>
        <taxon>Bivalvia</taxon>
        <taxon>Autobranchia</taxon>
        <taxon>Heteroconchia</taxon>
        <taxon>Euheterodonta</taxon>
        <taxon>Imparidentia</taxon>
        <taxon>Neoheterodontei</taxon>
        <taxon>Myida</taxon>
        <taxon>Myoidea</taxon>
        <taxon>Myidae</taxon>
        <taxon>Mya</taxon>
    </lineage>
</organism>
<dbReference type="EC" id="5.2.1.8" evidence="2 10"/>
<dbReference type="Gene3D" id="3.10.50.40">
    <property type="match status" value="1"/>
</dbReference>
<evidence type="ECO:0000256" key="11">
    <source>
        <dbReference type="SAM" id="SignalP"/>
    </source>
</evidence>
<keyword evidence="9 10" id="KW-0413">Isomerase</keyword>
<dbReference type="Pfam" id="PF13499">
    <property type="entry name" value="EF-hand_7"/>
    <property type="match status" value="1"/>
</dbReference>
<keyword evidence="6" id="KW-0106">Calcium</keyword>
<accession>A0ABY7EIU7</accession>
<evidence type="ECO:0000256" key="10">
    <source>
        <dbReference type="PROSITE-ProRule" id="PRU00277"/>
    </source>
</evidence>
<evidence type="ECO:0000313" key="14">
    <source>
        <dbReference type="EMBL" id="WAR09922.1"/>
    </source>
</evidence>
<keyword evidence="5" id="KW-0256">Endoplasmic reticulum</keyword>
<evidence type="ECO:0000256" key="6">
    <source>
        <dbReference type="ARBA" id="ARBA00022837"/>
    </source>
</evidence>
<keyword evidence="3 11" id="KW-0732">Signal</keyword>
<keyword evidence="15" id="KW-1185">Reference proteome</keyword>
<sequence>MANNVKVLGFLLAFAAYVFCQEEELKIDVTHTVEKCERRTQKHDLVTMHYVGKLDNGTQFDSSFERNQPFQFQLGIGQVIKGWEQGLLDMCPGEKRTLTIPPNLAYGDKGAGDAIPPDSTLIFEVELVHTADGPVPPNVFKQIDVNKDKELSHDEVSDYLLSQAVQHGQNIDKDSEDHKNVVQTIFDHEDKDKDGVISLDEFSGPKHDEL</sequence>
<evidence type="ECO:0000256" key="4">
    <source>
        <dbReference type="ARBA" id="ARBA00022737"/>
    </source>
</evidence>
<dbReference type="InterPro" id="IPR011992">
    <property type="entry name" value="EF-hand-dom_pair"/>
</dbReference>
<name>A0ABY7EIU7_MYAAR</name>
<dbReference type="PANTHER" id="PTHR46222:SF3">
    <property type="entry name" value="PEPTIDYLPROLYL ISOMERASE"/>
    <property type="match status" value="1"/>
</dbReference>
<comment type="catalytic activity">
    <reaction evidence="1 10">
        <text>[protein]-peptidylproline (omega=180) = [protein]-peptidylproline (omega=0)</text>
        <dbReference type="Rhea" id="RHEA:16237"/>
        <dbReference type="Rhea" id="RHEA-COMP:10747"/>
        <dbReference type="Rhea" id="RHEA-COMP:10748"/>
        <dbReference type="ChEBI" id="CHEBI:83833"/>
        <dbReference type="ChEBI" id="CHEBI:83834"/>
        <dbReference type="EC" id="5.2.1.8"/>
    </reaction>
</comment>
<evidence type="ECO:0000256" key="9">
    <source>
        <dbReference type="ARBA" id="ARBA00023235"/>
    </source>
</evidence>
<dbReference type="PROSITE" id="PS50059">
    <property type="entry name" value="FKBP_PPIASE"/>
    <property type="match status" value="1"/>
</dbReference>
<keyword evidence="7 10" id="KW-0697">Rotamase</keyword>
<dbReference type="PANTHER" id="PTHR46222">
    <property type="entry name" value="PEPTIDYL-PROLYL CIS-TRANS ISOMERASE FKBP7/14"/>
    <property type="match status" value="1"/>
</dbReference>
<feature type="chain" id="PRO_5045583545" description="peptidylprolyl isomerase" evidence="11">
    <location>
        <begin position="21"/>
        <end position="210"/>
    </location>
</feature>
<evidence type="ECO:0000256" key="2">
    <source>
        <dbReference type="ARBA" id="ARBA00013194"/>
    </source>
</evidence>
<gene>
    <name evidence="14" type="ORF">MAR_034998</name>
</gene>
<dbReference type="PROSITE" id="PS00018">
    <property type="entry name" value="EF_HAND_1"/>
    <property type="match status" value="2"/>
</dbReference>
<dbReference type="Gene3D" id="1.10.238.10">
    <property type="entry name" value="EF-hand"/>
    <property type="match status" value="1"/>
</dbReference>
<dbReference type="SUPFAM" id="SSF47473">
    <property type="entry name" value="EF-hand"/>
    <property type="match status" value="1"/>
</dbReference>
<dbReference type="Proteomes" id="UP001164746">
    <property type="component" value="Chromosome 7"/>
</dbReference>
<evidence type="ECO:0000256" key="7">
    <source>
        <dbReference type="ARBA" id="ARBA00023110"/>
    </source>
</evidence>